<dbReference type="Proteomes" id="UP000661163">
    <property type="component" value="Unassembled WGS sequence"/>
</dbReference>
<dbReference type="RefSeq" id="WP_164566115.1">
    <property type="nucleotide sequence ID" value="NZ_WUFC01000001.1"/>
</dbReference>
<name>A0AAE4YJV1_9HYPH</name>
<sequence length="94" mass="10366">MHETAEATTTQKSEEELKELASLARLVAYARENARQLNAEFSAYCLDLALGALLQDLDRSGMSLSQANVQDSFLPGMRQGPTAEVFCHYGSKRI</sequence>
<reference evidence="1 2" key="1">
    <citation type="submission" date="2019-12" db="EMBL/GenBank/DDBJ databases">
        <title>Rhizobium genotypes associated with high levels of biological nitrogen fixation by grain legumes in a temperate-maritime cropping system.</title>
        <authorList>
            <person name="Maluk M."/>
            <person name="Francesc Ferrando Molina F."/>
            <person name="Lopez Del Egido L."/>
            <person name="Lafos M."/>
            <person name="Langarica-Fuentes A."/>
            <person name="Gebre Yohannes G."/>
            <person name="Young M.W."/>
            <person name="Martin P."/>
            <person name="Gantlett R."/>
            <person name="Kenicer G."/>
            <person name="Hawes C."/>
            <person name="Begg G.S."/>
            <person name="Quilliam R.S."/>
            <person name="Squire G.R."/>
            <person name="Poole P.S."/>
            <person name="Young P.W."/>
            <person name="Iannetta P.M."/>
            <person name="James E.K."/>
        </authorList>
    </citation>
    <scope>NUCLEOTIDE SEQUENCE [LARGE SCALE GENOMIC DNA]</scope>
    <source>
        <strain evidence="1 2">JHI985</strain>
    </source>
</reference>
<evidence type="ECO:0000313" key="2">
    <source>
        <dbReference type="Proteomes" id="UP000661163"/>
    </source>
</evidence>
<accession>A0AAE4YJV1</accession>
<dbReference type="EMBL" id="WUFC01000001">
    <property type="protein sequence ID" value="NEI46427.1"/>
    <property type="molecule type" value="Genomic_DNA"/>
</dbReference>
<comment type="caution">
    <text evidence="1">The sequence shown here is derived from an EMBL/GenBank/DDBJ whole genome shotgun (WGS) entry which is preliminary data.</text>
</comment>
<proteinExistence type="predicted"/>
<gene>
    <name evidence="1" type="ORF">GR217_01770</name>
</gene>
<dbReference type="AlphaFoldDB" id="A0AAE4YJV1"/>
<evidence type="ECO:0000313" key="1">
    <source>
        <dbReference type="EMBL" id="NEI46427.1"/>
    </source>
</evidence>
<protein>
    <submittedName>
        <fullName evidence="1">Uncharacterized protein</fullName>
    </submittedName>
</protein>
<organism evidence="1 2">
    <name type="scientific">Rhizobium ruizarguesonis</name>
    <dbReference type="NCBI Taxonomy" id="2081791"/>
    <lineage>
        <taxon>Bacteria</taxon>
        <taxon>Pseudomonadati</taxon>
        <taxon>Pseudomonadota</taxon>
        <taxon>Alphaproteobacteria</taxon>
        <taxon>Hyphomicrobiales</taxon>
        <taxon>Rhizobiaceae</taxon>
        <taxon>Rhizobium/Agrobacterium group</taxon>
        <taxon>Rhizobium</taxon>
    </lineage>
</organism>